<sequence length="125" mass="14029">MQENDQQKIEYNTQLQAMLADAEKSAFAKYQELYIGSSNLWFLLKYEVITSLFGPLPGALGLALRRKFFKTLLGRAGSNIVFGRNVVLRHPQKIHLGNNVVIEDNCVLDAKGQNNKGIFIGDNVM</sequence>
<reference evidence="1" key="1">
    <citation type="journal article" date="2014" name="Front. Microbiol.">
        <title>High frequency of phylogenetically diverse reductive dehalogenase-homologous genes in deep subseafloor sedimentary metagenomes.</title>
        <authorList>
            <person name="Kawai M."/>
            <person name="Futagami T."/>
            <person name="Toyoda A."/>
            <person name="Takaki Y."/>
            <person name="Nishi S."/>
            <person name="Hori S."/>
            <person name="Arai W."/>
            <person name="Tsubouchi T."/>
            <person name="Morono Y."/>
            <person name="Uchiyama I."/>
            <person name="Ito T."/>
            <person name="Fujiyama A."/>
            <person name="Inagaki F."/>
            <person name="Takami H."/>
        </authorList>
    </citation>
    <scope>NUCLEOTIDE SEQUENCE</scope>
    <source>
        <strain evidence="1">Expedition CK06-06</strain>
    </source>
</reference>
<accession>X1IEV7</accession>
<dbReference type="Gene3D" id="2.160.10.10">
    <property type="entry name" value="Hexapeptide repeat proteins"/>
    <property type="match status" value="1"/>
</dbReference>
<proteinExistence type="predicted"/>
<comment type="caution">
    <text evidence="1">The sequence shown here is derived from an EMBL/GenBank/DDBJ whole genome shotgun (WGS) entry which is preliminary data.</text>
</comment>
<feature type="non-terminal residue" evidence="1">
    <location>
        <position position="125"/>
    </location>
</feature>
<dbReference type="InterPro" id="IPR011004">
    <property type="entry name" value="Trimer_LpxA-like_sf"/>
</dbReference>
<name>X1IEV7_9ZZZZ</name>
<dbReference type="AlphaFoldDB" id="X1IEV7"/>
<dbReference type="EMBL" id="BARU01044686">
    <property type="protein sequence ID" value="GAH80242.1"/>
    <property type="molecule type" value="Genomic_DNA"/>
</dbReference>
<protein>
    <submittedName>
        <fullName evidence="1">Uncharacterized protein</fullName>
    </submittedName>
</protein>
<evidence type="ECO:0000313" key="1">
    <source>
        <dbReference type="EMBL" id="GAH80242.1"/>
    </source>
</evidence>
<organism evidence="1">
    <name type="scientific">marine sediment metagenome</name>
    <dbReference type="NCBI Taxonomy" id="412755"/>
    <lineage>
        <taxon>unclassified sequences</taxon>
        <taxon>metagenomes</taxon>
        <taxon>ecological metagenomes</taxon>
    </lineage>
</organism>
<dbReference type="SUPFAM" id="SSF51161">
    <property type="entry name" value="Trimeric LpxA-like enzymes"/>
    <property type="match status" value="1"/>
</dbReference>
<gene>
    <name evidence="1" type="ORF">S03H2_68065</name>
</gene>